<keyword evidence="5" id="KW-0732">Signal</keyword>
<dbReference type="PANTHER" id="PTHR24028">
    <property type="entry name" value="CADHERIN-87A"/>
    <property type="match status" value="1"/>
</dbReference>
<evidence type="ECO:0000256" key="6">
    <source>
        <dbReference type="ARBA" id="ARBA00022737"/>
    </source>
</evidence>
<dbReference type="FunFam" id="2.60.40.60:FF:000006">
    <property type="entry name" value="Protocadherin alpha 2"/>
    <property type="match status" value="1"/>
</dbReference>
<feature type="domain" description="Cadherin" evidence="14">
    <location>
        <begin position="3"/>
        <end position="110"/>
    </location>
</feature>
<dbReference type="GO" id="GO:0050839">
    <property type="term" value="F:cell adhesion molecule binding"/>
    <property type="evidence" value="ECO:0000318"/>
    <property type="project" value="GO_Central"/>
</dbReference>
<evidence type="ECO:0000259" key="14">
    <source>
        <dbReference type="PROSITE" id="PS50268"/>
    </source>
</evidence>
<dbReference type="SUPFAM" id="SSF49313">
    <property type="entry name" value="Cadherin-like"/>
    <property type="match status" value="5"/>
</dbReference>
<keyword evidence="10 13" id="KW-0472">Membrane</keyword>
<feature type="domain" description="Cadherin" evidence="14">
    <location>
        <begin position="328"/>
        <end position="434"/>
    </location>
</feature>
<dbReference type="InParanoid" id="A0A3B3IMA9"/>
<dbReference type="Pfam" id="PF00028">
    <property type="entry name" value="Cadherin"/>
    <property type="match status" value="5"/>
</dbReference>
<feature type="domain" description="Cadherin" evidence="14">
    <location>
        <begin position="220"/>
        <end position="327"/>
    </location>
</feature>
<proteinExistence type="predicted"/>
<comment type="function">
    <text evidence="1">Potential calcium-dependent cell-adhesion protein. May be involved in the establishment and maintenance of specific neuronal connections in the brain.</text>
</comment>
<dbReference type="Proteomes" id="UP000001038">
    <property type="component" value="Chromosome 14"/>
</dbReference>
<dbReference type="InterPro" id="IPR020894">
    <property type="entry name" value="Cadherin_CS"/>
</dbReference>
<evidence type="ECO:0000256" key="3">
    <source>
        <dbReference type="ARBA" id="ARBA00022475"/>
    </source>
</evidence>
<keyword evidence="9 13" id="KW-1133">Transmembrane helix</keyword>
<organism evidence="15 16">
    <name type="scientific">Oryzias latipes</name>
    <name type="common">Japanese rice fish</name>
    <name type="synonym">Japanese killifish</name>
    <dbReference type="NCBI Taxonomy" id="8090"/>
    <lineage>
        <taxon>Eukaryota</taxon>
        <taxon>Metazoa</taxon>
        <taxon>Chordata</taxon>
        <taxon>Craniata</taxon>
        <taxon>Vertebrata</taxon>
        <taxon>Euteleostomi</taxon>
        <taxon>Actinopterygii</taxon>
        <taxon>Neopterygii</taxon>
        <taxon>Teleostei</taxon>
        <taxon>Neoteleostei</taxon>
        <taxon>Acanthomorphata</taxon>
        <taxon>Ovalentaria</taxon>
        <taxon>Atherinomorphae</taxon>
        <taxon>Beloniformes</taxon>
        <taxon>Adrianichthyidae</taxon>
        <taxon>Oryziinae</taxon>
        <taxon>Oryzias</taxon>
    </lineage>
</organism>
<protein>
    <recommendedName>
        <fullName evidence="14">Cadherin domain-containing protein</fullName>
    </recommendedName>
</protein>
<dbReference type="PROSITE" id="PS50268">
    <property type="entry name" value="CADHERIN_2"/>
    <property type="match status" value="6"/>
</dbReference>
<dbReference type="Pfam" id="PF16492">
    <property type="entry name" value="Cadherin_C_2"/>
    <property type="match status" value="1"/>
</dbReference>
<evidence type="ECO:0000256" key="9">
    <source>
        <dbReference type="ARBA" id="ARBA00022989"/>
    </source>
</evidence>
<dbReference type="Ensembl" id="ENSORLT00000028050.1">
    <property type="protein sequence ID" value="ENSORLP00000045308.1"/>
    <property type="gene ID" value="ENSORLG00000023878.1"/>
</dbReference>
<dbReference type="GeneTree" id="ENSGT00940000164725"/>
<dbReference type="PRINTS" id="PR00205">
    <property type="entry name" value="CADHERIN"/>
</dbReference>
<evidence type="ECO:0000256" key="12">
    <source>
        <dbReference type="PROSITE-ProRule" id="PRU00043"/>
    </source>
</evidence>
<evidence type="ECO:0000256" key="4">
    <source>
        <dbReference type="ARBA" id="ARBA00022692"/>
    </source>
</evidence>
<dbReference type="Pfam" id="PF08266">
    <property type="entry name" value="Cadherin_2"/>
    <property type="match status" value="1"/>
</dbReference>
<dbReference type="PANTHER" id="PTHR24028:SF57">
    <property type="entry name" value="PROTOCADHERIN ALPHA-C2-RELATED"/>
    <property type="match status" value="1"/>
</dbReference>
<feature type="domain" description="Cadherin" evidence="14">
    <location>
        <begin position="559"/>
        <end position="653"/>
    </location>
</feature>
<accession>A0A3B3IMA9</accession>
<evidence type="ECO:0000313" key="16">
    <source>
        <dbReference type="Proteomes" id="UP000001038"/>
    </source>
</evidence>
<dbReference type="GO" id="GO:0009653">
    <property type="term" value="P:anatomical structure morphogenesis"/>
    <property type="evidence" value="ECO:0007669"/>
    <property type="project" value="UniProtKB-ARBA"/>
</dbReference>
<sequence>GFTLSITRYSIPEEMEEGSFVANLAADLGLDVRSLEERNAKLDVIHGKNYLDLNKDTGELIIREKMDREVICMTKTTSCFLKMEVILSNPVRIFNIELEILDINDNAPLFRRKTMHLDVSEATPPGERFSLTNAVDADVGANSIKTYYLSESKYFGIDIQTGSDGSKYVDLVLKGKLDREEHAVHNLILTAVDGGVPPRSGTASIIVNVLDINDNAPLFIQPVFAVNVSENSAPGTVVMILNATDLDEGSNAELIYSYTLYTSEKTQEIFSLDPNSGEIKVKGVIDYEASQSFDMYIQAQDRGSTPLSGHCKVMVFVTDLNDNHPEVTIKSLKRAVAEDVSVGTLIAVVSVSDKDSGMNGIVDLTLNQQDILPFLLNKSSEDYFELLVSKPLDREVMSKYEIVLRVRDRGFPPLSDNETITLEILDVNDNAPTFSQSIFTIHVMENNPPGAILTSLSAFDPDLNENQYLVYVIMEKEIVNMSMSMLFSINPENGDLYGMKTFDYEREREFLFHIEARDSGNPPLSSNTTVHIIILDQNDNTPQIVSPWRAQGSLVEEVIPRSIEKGHMVAKVVAVDSDSEQNARVTYQLLQISDSSLFSLDQYNGEIRTTRMFTYRDPRQQRLVVIAKDNGEPSLSATVTIKISTVEHAMPFSETTELPIEYDVFTNLNLYLVIGLGAVSFLLLITILVIIVLKCQKPKPKAIKIPPANRNSVVSRNSVISQRSSTIADSTLISSDAYWYSLFLAETRKGKVVVRQPIIPKGAGYFVSSIPRSIGPSEAADSRASTLE</sequence>
<feature type="domain" description="Cadherin" evidence="14">
    <location>
        <begin position="435"/>
        <end position="544"/>
    </location>
</feature>
<dbReference type="AlphaFoldDB" id="A0A3B3IMA9"/>
<keyword evidence="6" id="KW-0677">Repeat</keyword>
<dbReference type="FunFam" id="2.60.40.60:FF:000129">
    <property type="entry name" value="protocadherin alpha-C2 isoform X1"/>
    <property type="match status" value="1"/>
</dbReference>
<name>A0A3B3IMA9_ORYLA</name>
<dbReference type="FunFam" id="2.60.40.60:FF:000002">
    <property type="entry name" value="Protocadherin alpha 2"/>
    <property type="match status" value="1"/>
</dbReference>
<keyword evidence="3" id="KW-1003">Cell membrane</keyword>
<evidence type="ECO:0000256" key="1">
    <source>
        <dbReference type="ARBA" id="ARBA00003436"/>
    </source>
</evidence>
<keyword evidence="16" id="KW-1185">Reference proteome</keyword>
<keyword evidence="4 13" id="KW-0812">Transmembrane</keyword>
<dbReference type="Bgee" id="ENSORLG00000023878">
    <property type="expression patterns" value="Expressed in brain and 4 other cell types or tissues"/>
</dbReference>
<dbReference type="GO" id="GO:0005886">
    <property type="term" value="C:plasma membrane"/>
    <property type="evidence" value="ECO:0000318"/>
    <property type="project" value="GO_Central"/>
</dbReference>
<keyword evidence="8" id="KW-0130">Cell adhesion</keyword>
<reference evidence="15" key="2">
    <citation type="submission" date="2025-08" db="UniProtKB">
        <authorList>
            <consortium name="Ensembl"/>
        </authorList>
    </citation>
    <scope>IDENTIFICATION</scope>
    <source>
        <strain evidence="15">Hd-rR</strain>
    </source>
</reference>
<evidence type="ECO:0000256" key="7">
    <source>
        <dbReference type="ARBA" id="ARBA00022837"/>
    </source>
</evidence>
<reference evidence="15" key="3">
    <citation type="submission" date="2025-09" db="UniProtKB">
        <authorList>
            <consortium name="Ensembl"/>
        </authorList>
    </citation>
    <scope>IDENTIFICATION</scope>
    <source>
        <strain evidence="15">Hd-rR</strain>
    </source>
</reference>
<dbReference type="FunFam" id="2.60.40.60:FF:000018">
    <property type="entry name" value="Protocadherin gamma c3"/>
    <property type="match status" value="1"/>
</dbReference>
<keyword evidence="7 12" id="KW-0106">Calcium</keyword>
<dbReference type="InterPro" id="IPR015919">
    <property type="entry name" value="Cadherin-like_sf"/>
</dbReference>
<dbReference type="GO" id="GO:0007155">
    <property type="term" value="P:cell adhesion"/>
    <property type="evidence" value="ECO:0000318"/>
    <property type="project" value="GO_Central"/>
</dbReference>
<reference evidence="15 16" key="1">
    <citation type="journal article" date="2007" name="Nature">
        <title>The medaka draft genome and insights into vertebrate genome evolution.</title>
        <authorList>
            <person name="Kasahara M."/>
            <person name="Naruse K."/>
            <person name="Sasaki S."/>
            <person name="Nakatani Y."/>
            <person name="Qu W."/>
            <person name="Ahsan B."/>
            <person name="Yamada T."/>
            <person name="Nagayasu Y."/>
            <person name="Doi K."/>
            <person name="Kasai Y."/>
            <person name="Jindo T."/>
            <person name="Kobayashi D."/>
            <person name="Shimada A."/>
            <person name="Toyoda A."/>
            <person name="Kuroki Y."/>
            <person name="Fujiyama A."/>
            <person name="Sasaki T."/>
            <person name="Shimizu A."/>
            <person name="Asakawa S."/>
            <person name="Shimizu N."/>
            <person name="Hashimoto S."/>
            <person name="Yang J."/>
            <person name="Lee Y."/>
            <person name="Matsushima K."/>
            <person name="Sugano S."/>
            <person name="Sakaizumi M."/>
            <person name="Narita T."/>
            <person name="Ohishi K."/>
            <person name="Haga S."/>
            <person name="Ohta F."/>
            <person name="Nomoto H."/>
            <person name="Nogata K."/>
            <person name="Morishita T."/>
            <person name="Endo T."/>
            <person name="Shin-I T."/>
            <person name="Takeda H."/>
            <person name="Morishita S."/>
            <person name="Kohara Y."/>
        </authorList>
    </citation>
    <scope>NUCLEOTIDE SEQUENCE [LARGE SCALE GENOMIC DNA]</scope>
    <source>
        <strain evidence="15 16">Hd-rR</strain>
    </source>
</reference>
<dbReference type="Gene3D" id="2.60.40.60">
    <property type="entry name" value="Cadherins"/>
    <property type="match status" value="6"/>
</dbReference>
<dbReference type="InterPro" id="IPR013164">
    <property type="entry name" value="Cadherin_N"/>
</dbReference>
<dbReference type="FunFam" id="2.60.40.60:FF:000001">
    <property type="entry name" value="Protocadherin alpha 2"/>
    <property type="match status" value="1"/>
</dbReference>
<evidence type="ECO:0000256" key="5">
    <source>
        <dbReference type="ARBA" id="ARBA00022729"/>
    </source>
</evidence>
<dbReference type="InterPro" id="IPR002126">
    <property type="entry name" value="Cadherin-like_dom"/>
</dbReference>
<keyword evidence="11" id="KW-0325">Glycoprotein</keyword>
<evidence type="ECO:0000256" key="10">
    <source>
        <dbReference type="ARBA" id="ARBA00023136"/>
    </source>
</evidence>
<feature type="transmembrane region" description="Helical" evidence="13">
    <location>
        <begin position="670"/>
        <end position="693"/>
    </location>
</feature>
<dbReference type="PROSITE" id="PS00232">
    <property type="entry name" value="CADHERIN_1"/>
    <property type="match status" value="3"/>
</dbReference>
<dbReference type="FunFam" id="2.60.40.60:FF:000004">
    <property type="entry name" value="Protocadherin 1 gamma 2"/>
    <property type="match status" value="1"/>
</dbReference>
<dbReference type="InterPro" id="IPR032455">
    <property type="entry name" value="Cadherin_C"/>
</dbReference>
<comment type="subcellular location">
    <subcellularLocation>
        <location evidence="2">Cell membrane</location>
        <topology evidence="2">Single-pass type I membrane protein</topology>
    </subcellularLocation>
</comment>
<evidence type="ECO:0000313" key="15">
    <source>
        <dbReference type="Ensembl" id="ENSORLP00000045308.1"/>
    </source>
</evidence>
<dbReference type="InterPro" id="IPR050174">
    <property type="entry name" value="Protocadherin/Cadherin-CA"/>
</dbReference>
<evidence type="ECO:0000256" key="13">
    <source>
        <dbReference type="SAM" id="Phobius"/>
    </source>
</evidence>
<evidence type="ECO:0000256" key="2">
    <source>
        <dbReference type="ARBA" id="ARBA00004251"/>
    </source>
</evidence>
<dbReference type="SMART" id="SM00112">
    <property type="entry name" value="CA"/>
    <property type="match status" value="6"/>
</dbReference>
<feature type="domain" description="Cadherin" evidence="14">
    <location>
        <begin position="111"/>
        <end position="219"/>
    </location>
</feature>
<evidence type="ECO:0000256" key="8">
    <source>
        <dbReference type="ARBA" id="ARBA00022889"/>
    </source>
</evidence>
<evidence type="ECO:0000256" key="11">
    <source>
        <dbReference type="ARBA" id="ARBA00023180"/>
    </source>
</evidence>
<dbReference type="GO" id="GO:0007156">
    <property type="term" value="P:homophilic cell adhesion via plasma membrane adhesion molecules"/>
    <property type="evidence" value="ECO:0007669"/>
    <property type="project" value="InterPro"/>
</dbReference>
<dbReference type="CDD" id="cd11304">
    <property type="entry name" value="Cadherin_repeat"/>
    <property type="match status" value="6"/>
</dbReference>
<dbReference type="GO" id="GO:0005509">
    <property type="term" value="F:calcium ion binding"/>
    <property type="evidence" value="ECO:0007669"/>
    <property type="project" value="UniProtKB-UniRule"/>
</dbReference>